<organism evidence="1 2">
    <name type="scientific">Mangrovibacterium diazotrophicum</name>
    <dbReference type="NCBI Taxonomy" id="1261403"/>
    <lineage>
        <taxon>Bacteria</taxon>
        <taxon>Pseudomonadati</taxon>
        <taxon>Bacteroidota</taxon>
        <taxon>Bacteroidia</taxon>
        <taxon>Marinilabiliales</taxon>
        <taxon>Prolixibacteraceae</taxon>
        <taxon>Mangrovibacterium</taxon>
    </lineage>
</organism>
<dbReference type="Gene3D" id="2.40.128.270">
    <property type="match status" value="1"/>
</dbReference>
<evidence type="ECO:0000313" key="2">
    <source>
        <dbReference type="Proteomes" id="UP000283387"/>
    </source>
</evidence>
<reference evidence="1 2" key="1">
    <citation type="submission" date="2018-09" db="EMBL/GenBank/DDBJ databases">
        <title>Genomic Encyclopedia of Archaeal and Bacterial Type Strains, Phase II (KMG-II): from individual species to whole genera.</title>
        <authorList>
            <person name="Goeker M."/>
        </authorList>
    </citation>
    <scope>NUCLEOTIDE SEQUENCE [LARGE SCALE GENOMIC DNA]</scope>
    <source>
        <strain evidence="1 2">DSM 27148</strain>
    </source>
</reference>
<protein>
    <submittedName>
        <fullName evidence="1">META domain-containing protein</fullName>
    </submittedName>
</protein>
<dbReference type="InterPro" id="IPR038670">
    <property type="entry name" value="HslJ-like_sf"/>
</dbReference>
<dbReference type="OrthoDB" id="7172369at2"/>
<dbReference type="RefSeq" id="WP_120273155.1">
    <property type="nucleotide sequence ID" value="NZ_RAPN01000001.1"/>
</dbReference>
<sequence length="127" mass="14471">MSISINACQKIEGPAGDVFKTWEVKDFVSIENSSYARDENSPIYISINDDQTYNLQLEQNTCQGEILGITELTIIMEQPGCTKMCCESSFSRRFEELIPSISMYKVTGTTLRLYIKNWGFIECELSQ</sequence>
<gene>
    <name evidence="1" type="ORF">BC643_2262</name>
</gene>
<evidence type="ECO:0000313" key="1">
    <source>
        <dbReference type="EMBL" id="RKD91893.1"/>
    </source>
</evidence>
<dbReference type="EMBL" id="RAPN01000001">
    <property type="protein sequence ID" value="RKD91893.1"/>
    <property type="molecule type" value="Genomic_DNA"/>
</dbReference>
<dbReference type="Proteomes" id="UP000283387">
    <property type="component" value="Unassembled WGS sequence"/>
</dbReference>
<proteinExistence type="predicted"/>
<accession>A0A419W8U7</accession>
<comment type="caution">
    <text evidence="1">The sequence shown here is derived from an EMBL/GenBank/DDBJ whole genome shotgun (WGS) entry which is preliminary data.</text>
</comment>
<name>A0A419W8U7_9BACT</name>
<dbReference type="AlphaFoldDB" id="A0A419W8U7"/>
<keyword evidence="2" id="KW-1185">Reference proteome</keyword>